<keyword evidence="2" id="KW-0812">Transmembrane</keyword>
<sequence>MLSVDPTAALAVAAILVLLLSYFAGRRRRPAARPTARREAQDVAATFTPQAARVLTVAERQAHTLLRAAMPGYLVLAQVPLSRFLGVPTRQSEWLQAIAGLSADLLLCDSGSRVLAVIDVRPARLSENSKRRHERMTLLLRKAGIKVLSWQAEALPDVALARHQLLPMLAAPSPAREQQAAGSSRPMPLIPVAEILAEGDKDHDDGSMEPVPSALFDDFEPVPVQAR</sequence>
<organism evidence="4 5">
    <name type="scientific">Pseudaquabacterium terrae</name>
    <dbReference type="NCBI Taxonomy" id="2732868"/>
    <lineage>
        <taxon>Bacteria</taxon>
        <taxon>Pseudomonadati</taxon>
        <taxon>Pseudomonadota</taxon>
        <taxon>Betaproteobacteria</taxon>
        <taxon>Burkholderiales</taxon>
        <taxon>Sphaerotilaceae</taxon>
        <taxon>Pseudaquabacterium</taxon>
    </lineage>
</organism>
<feature type="region of interest" description="Disordered" evidence="1">
    <location>
        <begin position="196"/>
        <end position="227"/>
    </location>
</feature>
<keyword evidence="5" id="KW-1185">Reference proteome</keyword>
<protein>
    <submittedName>
        <fullName evidence="4">DUF2726 domain-containing protein</fullName>
    </submittedName>
</protein>
<accession>A0ABX2EC00</accession>
<evidence type="ECO:0000313" key="5">
    <source>
        <dbReference type="Proteomes" id="UP000737171"/>
    </source>
</evidence>
<evidence type="ECO:0000256" key="2">
    <source>
        <dbReference type="SAM" id="Phobius"/>
    </source>
</evidence>
<dbReference type="InterPro" id="IPR024402">
    <property type="entry name" value="DUF2726"/>
</dbReference>
<feature type="domain" description="DUF2726" evidence="3">
    <location>
        <begin position="53"/>
        <end position="165"/>
    </location>
</feature>
<name>A0ABX2EC00_9BURK</name>
<keyword evidence="2" id="KW-1133">Transmembrane helix</keyword>
<reference evidence="4 5" key="1">
    <citation type="submission" date="2020-05" db="EMBL/GenBank/DDBJ databases">
        <title>Aquincola sp. isolate from soil.</title>
        <authorList>
            <person name="Han J."/>
            <person name="Kim D.-U."/>
        </authorList>
    </citation>
    <scope>NUCLEOTIDE SEQUENCE [LARGE SCALE GENOMIC DNA]</scope>
    <source>
        <strain evidence="4 5">S2</strain>
    </source>
</reference>
<dbReference type="Pfam" id="PF10881">
    <property type="entry name" value="DUF2726"/>
    <property type="match status" value="1"/>
</dbReference>
<gene>
    <name evidence="4" type="ORF">HLB44_06685</name>
</gene>
<keyword evidence="2" id="KW-0472">Membrane</keyword>
<comment type="caution">
    <text evidence="4">The sequence shown here is derived from an EMBL/GenBank/DDBJ whole genome shotgun (WGS) entry which is preliminary data.</text>
</comment>
<dbReference type="Proteomes" id="UP000737171">
    <property type="component" value="Unassembled WGS sequence"/>
</dbReference>
<evidence type="ECO:0000313" key="4">
    <source>
        <dbReference type="EMBL" id="NRF66664.1"/>
    </source>
</evidence>
<dbReference type="RefSeq" id="WP_173121776.1">
    <property type="nucleotide sequence ID" value="NZ_JABRWJ010000002.1"/>
</dbReference>
<evidence type="ECO:0000259" key="3">
    <source>
        <dbReference type="Pfam" id="PF10881"/>
    </source>
</evidence>
<dbReference type="EMBL" id="JABRWJ010000002">
    <property type="protein sequence ID" value="NRF66664.1"/>
    <property type="molecule type" value="Genomic_DNA"/>
</dbReference>
<evidence type="ECO:0000256" key="1">
    <source>
        <dbReference type="SAM" id="MobiDB-lite"/>
    </source>
</evidence>
<proteinExistence type="predicted"/>
<feature type="transmembrane region" description="Helical" evidence="2">
    <location>
        <begin position="6"/>
        <end position="24"/>
    </location>
</feature>